<evidence type="ECO:0000256" key="6">
    <source>
        <dbReference type="ARBA" id="ARBA00022741"/>
    </source>
</evidence>
<keyword evidence="4" id="KW-0548">Nucleotidyltransferase</keyword>
<evidence type="ECO:0000256" key="7">
    <source>
        <dbReference type="ARBA" id="ARBA00022800"/>
    </source>
</evidence>
<dbReference type="EMBL" id="JAGKSB010000002">
    <property type="protein sequence ID" value="MBP3942332.1"/>
    <property type="molecule type" value="Genomic_DNA"/>
</dbReference>
<dbReference type="GO" id="GO:0016779">
    <property type="term" value="F:nucleotidyltransferase activity"/>
    <property type="evidence" value="ECO:0007669"/>
    <property type="project" value="UniProtKB-KW"/>
</dbReference>
<protein>
    <submittedName>
        <fullName evidence="13">HD domain-containing protein</fullName>
    </submittedName>
</protein>
<feature type="domain" description="HD/PDEase" evidence="12">
    <location>
        <begin position="250"/>
        <end position="357"/>
    </location>
</feature>
<organism evidence="13 14">
    <name type="scientific">Rhinopithecimicrobium faecis</name>
    <dbReference type="NCBI Taxonomy" id="2820698"/>
    <lineage>
        <taxon>Bacteria</taxon>
        <taxon>Pseudomonadati</taxon>
        <taxon>Bacteroidota</taxon>
        <taxon>Sphingobacteriia</taxon>
        <taxon>Sphingobacteriales</taxon>
        <taxon>Sphingobacteriaceae</taxon>
        <taxon>Rhinopithecimicrobium</taxon>
    </lineage>
</organism>
<evidence type="ECO:0000256" key="1">
    <source>
        <dbReference type="ARBA" id="ARBA00001946"/>
    </source>
</evidence>
<keyword evidence="7" id="KW-0692">RNA repair</keyword>
<evidence type="ECO:0000313" key="13">
    <source>
        <dbReference type="EMBL" id="MBP3942332.1"/>
    </source>
</evidence>
<reference evidence="13" key="1">
    <citation type="submission" date="2021-03" db="EMBL/GenBank/DDBJ databases">
        <authorList>
            <person name="Lu T."/>
            <person name="Wang Q."/>
            <person name="Han X."/>
        </authorList>
    </citation>
    <scope>NUCLEOTIDE SEQUENCE</scope>
    <source>
        <strain evidence="13">WQ 2009</strain>
    </source>
</reference>
<dbReference type="InterPro" id="IPR043519">
    <property type="entry name" value="NT_sf"/>
</dbReference>
<dbReference type="InterPro" id="IPR006675">
    <property type="entry name" value="HDIG_dom"/>
</dbReference>
<dbReference type="InterPro" id="IPR002646">
    <property type="entry name" value="PolA_pol_head_dom"/>
</dbReference>
<dbReference type="InterPro" id="IPR032828">
    <property type="entry name" value="PolyA_RNA-bd"/>
</dbReference>
<dbReference type="NCBIfam" id="TIGR00277">
    <property type="entry name" value="HDIG"/>
    <property type="match status" value="1"/>
</dbReference>
<dbReference type="PANTHER" id="PTHR47545:SF1">
    <property type="entry name" value="MULTIFUNCTIONAL CCA PROTEIN"/>
    <property type="match status" value="1"/>
</dbReference>
<evidence type="ECO:0000256" key="11">
    <source>
        <dbReference type="RuleBase" id="RU003953"/>
    </source>
</evidence>
<dbReference type="Pfam" id="PF01743">
    <property type="entry name" value="PolyA_pol"/>
    <property type="match status" value="1"/>
</dbReference>
<dbReference type="RefSeq" id="WP_353545815.1">
    <property type="nucleotide sequence ID" value="NZ_JAGKSB010000002.1"/>
</dbReference>
<keyword evidence="14" id="KW-1185">Reference proteome</keyword>
<keyword evidence="6" id="KW-0547">Nucleotide-binding</keyword>
<dbReference type="GO" id="GO:0042245">
    <property type="term" value="P:RNA repair"/>
    <property type="evidence" value="ECO:0007669"/>
    <property type="project" value="UniProtKB-KW"/>
</dbReference>
<comment type="cofactor">
    <cofactor evidence="1">
        <name>Mg(2+)</name>
        <dbReference type="ChEBI" id="CHEBI:18420"/>
    </cofactor>
</comment>
<evidence type="ECO:0000256" key="8">
    <source>
        <dbReference type="ARBA" id="ARBA00022840"/>
    </source>
</evidence>
<evidence type="ECO:0000256" key="10">
    <source>
        <dbReference type="ARBA" id="ARBA00022884"/>
    </source>
</evidence>
<dbReference type="CDD" id="cd05398">
    <property type="entry name" value="NT_ClassII-CCAase"/>
    <property type="match status" value="1"/>
</dbReference>
<dbReference type="InterPro" id="IPR050124">
    <property type="entry name" value="tRNA_CCA-adding_enzyme"/>
</dbReference>
<keyword evidence="3" id="KW-0819">tRNA processing</keyword>
<evidence type="ECO:0000256" key="5">
    <source>
        <dbReference type="ARBA" id="ARBA00022723"/>
    </source>
</evidence>
<dbReference type="Gene3D" id="1.10.3090.10">
    <property type="entry name" value="cca-adding enzyme, domain 2"/>
    <property type="match status" value="1"/>
</dbReference>
<dbReference type="AlphaFoldDB" id="A0A8T4H5M5"/>
<dbReference type="Gene3D" id="3.30.460.10">
    <property type="entry name" value="Beta Polymerase, domain 2"/>
    <property type="match status" value="1"/>
</dbReference>
<dbReference type="Pfam" id="PF13735">
    <property type="entry name" value="tRNA_NucTran2_2"/>
    <property type="match status" value="1"/>
</dbReference>
<keyword evidence="5" id="KW-0479">Metal-binding</keyword>
<accession>A0A8T4H5M5</accession>
<keyword evidence="2 11" id="KW-0808">Transferase</keyword>
<evidence type="ECO:0000256" key="4">
    <source>
        <dbReference type="ARBA" id="ARBA00022695"/>
    </source>
</evidence>
<dbReference type="Pfam" id="PF12627">
    <property type="entry name" value="PolyA_pol_RNAbd"/>
    <property type="match status" value="1"/>
</dbReference>
<evidence type="ECO:0000313" key="14">
    <source>
        <dbReference type="Proteomes" id="UP000679691"/>
    </source>
</evidence>
<dbReference type="Proteomes" id="UP000679691">
    <property type="component" value="Unassembled WGS sequence"/>
</dbReference>
<dbReference type="Gene3D" id="1.10.246.80">
    <property type="match status" value="1"/>
</dbReference>
<dbReference type="GO" id="GO:0005524">
    <property type="term" value="F:ATP binding"/>
    <property type="evidence" value="ECO:0007669"/>
    <property type="project" value="UniProtKB-KW"/>
</dbReference>
<dbReference type="GO" id="GO:0046872">
    <property type="term" value="F:metal ion binding"/>
    <property type="evidence" value="ECO:0007669"/>
    <property type="project" value="UniProtKB-KW"/>
</dbReference>
<comment type="similarity">
    <text evidence="11">Belongs to the tRNA nucleotidyltransferase/poly(A) polymerase family.</text>
</comment>
<dbReference type="GO" id="GO:0003723">
    <property type="term" value="F:RNA binding"/>
    <property type="evidence" value="ECO:0007669"/>
    <property type="project" value="UniProtKB-KW"/>
</dbReference>
<dbReference type="SUPFAM" id="SSF81891">
    <property type="entry name" value="Poly A polymerase C-terminal region-like"/>
    <property type="match status" value="1"/>
</dbReference>
<gene>
    <name evidence="13" type="ORF">J5U18_01920</name>
</gene>
<dbReference type="SUPFAM" id="SSF81301">
    <property type="entry name" value="Nucleotidyltransferase"/>
    <property type="match status" value="1"/>
</dbReference>
<dbReference type="CDD" id="cd00077">
    <property type="entry name" value="HDc"/>
    <property type="match status" value="1"/>
</dbReference>
<evidence type="ECO:0000256" key="2">
    <source>
        <dbReference type="ARBA" id="ARBA00022679"/>
    </source>
</evidence>
<comment type="caution">
    <text evidence="13">The sequence shown here is derived from an EMBL/GenBank/DDBJ whole genome shotgun (WGS) entry which is preliminary data.</text>
</comment>
<proteinExistence type="inferred from homology"/>
<dbReference type="InterPro" id="IPR006674">
    <property type="entry name" value="HD_domain"/>
</dbReference>
<dbReference type="FunFam" id="3.30.460.10:FF:000033">
    <property type="entry name" value="Poly A polymerase head domain protein"/>
    <property type="match status" value="1"/>
</dbReference>
<evidence type="ECO:0000256" key="3">
    <source>
        <dbReference type="ARBA" id="ARBA00022694"/>
    </source>
</evidence>
<evidence type="ECO:0000256" key="9">
    <source>
        <dbReference type="ARBA" id="ARBA00022842"/>
    </source>
</evidence>
<name>A0A8T4H5M5_9SPHI</name>
<dbReference type="InterPro" id="IPR032810">
    <property type="entry name" value="CCA-adding_enz_C"/>
</dbReference>
<dbReference type="InterPro" id="IPR003607">
    <property type="entry name" value="HD/PDEase_dom"/>
</dbReference>
<sequence>MSENLQHPIFSIIKELAEQTSTECYVIGGYVRDRIMGRPFKNDVDIVVVGSGIEFATLLGEKLHTNVAVYKSFGTAMLVYEGLNVEFVGARKESYRTDSRKPIVEDGTLEDDQNRRDFTVNAMAYSLNKEDYGRLLDPFNGKADLEARIMRTPLDPTITFSDDPLRMMRAIRFATQLNFKIDLSAITAIADNKERIKIISRERITDELNKIILSPKPSIGFKYLFDTGLLALIFPAMQNLYGVDVMEGRAHKDNFYHTLEVLDNVAELSEDLWLRWAAIMHDIAKPATKRFDKRVGWTFHGHEDKGARMVPKLFGELKLPLNEKMKFVQKLVLLHLRPIVLAQDIVTDSAVRRLLYEAGNDIEALMLLCHADVTTKNEYKKVKYRNNFELVKQKLKDVEERDQIRNWQPPISGEDIMEIFGLGPGRVVGTIKNAIREAILEGEIPNAKKEAYFFMLSKAEALNLTVKKELAFDCTAN</sequence>
<keyword evidence="10 11" id="KW-0694">RNA-binding</keyword>
<keyword evidence="8" id="KW-0067">ATP-binding</keyword>
<evidence type="ECO:0000259" key="12">
    <source>
        <dbReference type="SMART" id="SM00471"/>
    </source>
</evidence>
<dbReference type="PANTHER" id="PTHR47545">
    <property type="entry name" value="MULTIFUNCTIONAL CCA PROTEIN"/>
    <property type="match status" value="1"/>
</dbReference>
<keyword evidence="9" id="KW-0460">Magnesium</keyword>
<dbReference type="SMART" id="SM00471">
    <property type="entry name" value="HDc"/>
    <property type="match status" value="1"/>
</dbReference>
<dbReference type="GO" id="GO:0008033">
    <property type="term" value="P:tRNA processing"/>
    <property type="evidence" value="ECO:0007669"/>
    <property type="project" value="UniProtKB-KW"/>
</dbReference>
<dbReference type="Pfam" id="PF01966">
    <property type="entry name" value="HD"/>
    <property type="match status" value="1"/>
</dbReference>